<feature type="transmembrane region" description="Helical" evidence="8">
    <location>
        <begin position="307"/>
        <end position="325"/>
    </location>
</feature>
<feature type="transmembrane region" description="Helical" evidence="8">
    <location>
        <begin position="366"/>
        <end position="385"/>
    </location>
</feature>
<sequence length="390" mass="42374">MDVPHRSPDHAGPPPESLLPAFRTTDIAVEEDGRLVYYGHPQTGIQRLEREVWPLFREHGYEVRLDTVRDSEPDPITGVEVGETRRALVAEPRRLGVDGIPWTNLVMLFATVLTTLYAGSIWYYEPIDGPLDLLAGWPFALSVLGVLAVHELGHYALSRYHGVDASLPYFIPVPSFIGTFGALISMRGRIPDRKALFDIGVSGPLAGLAAAICVAVIGLHLDPIQVPTYVQESETAVELQLGYPPLLEFLAWATGGQLTYEDPNLVASPVIFGAWVGLFVTFLNLLPVGQLDGGHIVRSMIGERAETIASLVPGALFGLAAYLAFFTDASYNASFLWGFWGLITLLLAYVGLATPIFDEPLDPTRMAIGALTFVLGILCFTPVPIEIIGP</sequence>
<feature type="transmembrane region" description="Helical" evidence="8">
    <location>
        <begin position="337"/>
        <end position="357"/>
    </location>
</feature>
<keyword evidence="11" id="KW-1185">Reference proteome</keyword>
<proteinExistence type="predicted"/>
<protein>
    <submittedName>
        <fullName evidence="10">Site-2 protease family protein</fullName>
    </submittedName>
</protein>
<accession>A0A4U5J9U5</accession>
<dbReference type="Proteomes" id="UP000308037">
    <property type="component" value="Unassembled WGS sequence"/>
</dbReference>
<evidence type="ECO:0000256" key="5">
    <source>
        <dbReference type="ARBA" id="ARBA00022946"/>
    </source>
</evidence>
<evidence type="ECO:0000256" key="8">
    <source>
        <dbReference type="SAM" id="Phobius"/>
    </source>
</evidence>
<dbReference type="PANTHER" id="PTHR31412:SF0">
    <property type="entry name" value="ZINC METALLOPROTEASE EGY1, CHLOROPLASTIC-RELATED"/>
    <property type="match status" value="1"/>
</dbReference>
<dbReference type="Pfam" id="PF02163">
    <property type="entry name" value="Peptidase_M50"/>
    <property type="match status" value="1"/>
</dbReference>
<dbReference type="InterPro" id="IPR044838">
    <property type="entry name" value="EGY1-like"/>
</dbReference>
<comment type="subcellular location">
    <subcellularLocation>
        <location evidence="1">Membrane</location>
        <topology evidence="1">Multi-pass membrane protein</topology>
    </subcellularLocation>
</comment>
<name>A0A4U5J9U5_9EURY</name>
<dbReference type="RefSeq" id="WP_137276924.1">
    <property type="nucleotide sequence ID" value="NZ_QKNX01000004.1"/>
</dbReference>
<keyword evidence="4" id="KW-0378">Hydrolase</keyword>
<evidence type="ECO:0000256" key="7">
    <source>
        <dbReference type="ARBA" id="ARBA00023136"/>
    </source>
</evidence>
<keyword evidence="3 8" id="KW-0812">Transmembrane</keyword>
<dbReference type="InterPro" id="IPR008915">
    <property type="entry name" value="Peptidase_M50"/>
</dbReference>
<dbReference type="CDD" id="cd06160">
    <property type="entry name" value="S2P-M50_like_2"/>
    <property type="match status" value="1"/>
</dbReference>
<feature type="transmembrane region" description="Helical" evidence="8">
    <location>
        <begin position="102"/>
        <end position="124"/>
    </location>
</feature>
<comment type="caution">
    <text evidence="10">The sequence shown here is derived from an EMBL/GenBank/DDBJ whole genome shotgun (WGS) entry which is preliminary data.</text>
</comment>
<dbReference type="EMBL" id="QKNX01000004">
    <property type="protein sequence ID" value="TKR25285.1"/>
    <property type="molecule type" value="Genomic_DNA"/>
</dbReference>
<evidence type="ECO:0000256" key="4">
    <source>
        <dbReference type="ARBA" id="ARBA00022801"/>
    </source>
</evidence>
<evidence type="ECO:0000256" key="6">
    <source>
        <dbReference type="ARBA" id="ARBA00022989"/>
    </source>
</evidence>
<feature type="transmembrane region" description="Helical" evidence="8">
    <location>
        <begin position="266"/>
        <end position="286"/>
    </location>
</feature>
<dbReference type="GO" id="GO:0008233">
    <property type="term" value="F:peptidase activity"/>
    <property type="evidence" value="ECO:0007669"/>
    <property type="project" value="UniProtKB-KW"/>
</dbReference>
<feature type="transmembrane region" description="Helical" evidence="8">
    <location>
        <begin position="131"/>
        <end position="149"/>
    </location>
</feature>
<evidence type="ECO:0000256" key="3">
    <source>
        <dbReference type="ARBA" id="ARBA00022692"/>
    </source>
</evidence>
<dbReference type="OrthoDB" id="19110at2157"/>
<keyword evidence="6 8" id="KW-1133">Transmembrane helix</keyword>
<reference evidence="10 11" key="1">
    <citation type="submission" date="2019-04" db="EMBL/GenBank/DDBJ databases">
        <title>Natronomonas sp. F20-122 a newhaloarchaeon isolated from a saline saltern of Isla Bacuta, Huelva, Spain.</title>
        <authorList>
            <person name="Duran-Viseras A."/>
            <person name="Sanchez-Porro C."/>
            <person name="Ventosa A."/>
        </authorList>
    </citation>
    <scope>NUCLEOTIDE SEQUENCE [LARGE SCALE GENOMIC DNA]</scope>
    <source>
        <strain evidence="10 11">F20-122</strain>
    </source>
</reference>
<evidence type="ECO:0000256" key="2">
    <source>
        <dbReference type="ARBA" id="ARBA00022670"/>
    </source>
</evidence>
<keyword evidence="7 8" id="KW-0472">Membrane</keyword>
<organism evidence="10 11">
    <name type="scientific">Natronomonas salsuginis</name>
    <dbReference type="NCBI Taxonomy" id="2217661"/>
    <lineage>
        <taxon>Archaea</taxon>
        <taxon>Methanobacteriati</taxon>
        <taxon>Methanobacteriota</taxon>
        <taxon>Stenosarchaea group</taxon>
        <taxon>Halobacteria</taxon>
        <taxon>Halobacteriales</taxon>
        <taxon>Natronomonadaceae</taxon>
        <taxon>Natronomonas</taxon>
    </lineage>
</organism>
<keyword evidence="2 10" id="KW-0645">Protease</keyword>
<dbReference type="GO" id="GO:0016020">
    <property type="term" value="C:membrane"/>
    <property type="evidence" value="ECO:0007669"/>
    <property type="project" value="UniProtKB-SubCell"/>
</dbReference>
<evidence type="ECO:0000313" key="10">
    <source>
        <dbReference type="EMBL" id="TKR25285.1"/>
    </source>
</evidence>
<feature type="transmembrane region" description="Helical" evidence="8">
    <location>
        <begin position="169"/>
        <end position="187"/>
    </location>
</feature>
<feature type="transmembrane region" description="Helical" evidence="8">
    <location>
        <begin position="199"/>
        <end position="221"/>
    </location>
</feature>
<gene>
    <name evidence="10" type="ORF">DM868_10995</name>
</gene>
<evidence type="ECO:0000259" key="9">
    <source>
        <dbReference type="Pfam" id="PF02163"/>
    </source>
</evidence>
<dbReference type="PANTHER" id="PTHR31412">
    <property type="entry name" value="ZINC METALLOPROTEASE EGY1"/>
    <property type="match status" value="1"/>
</dbReference>
<evidence type="ECO:0000256" key="1">
    <source>
        <dbReference type="ARBA" id="ARBA00004141"/>
    </source>
</evidence>
<dbReference type="AlphaFoldDB" id="A0A4U5J9U5"/>
<evidence type="ECO:0000313" key="11">
    <source>
        <dbReference type="Proteomes" id="UP000308037"/>
    </source>
</evidence>
<dbReference type="GO" id="GO:0006508">
    <property type="term" value="P:proteolysis"/>
    <property type="evidence" value="ECO:0007669"/>
    <property type="project" value="UniProtKB-KW"/>
</dbReference>
<feature type="domain" description="Peptidase M50" evidence="9">
    <location>
        <begin position="139"/>
        <end position="308"/>
    </location>
</feature>
<keyword evidence="5" id="KW-0809">Transit peptide</keyword>